<evidence type="ECO:0000313" key="3">
    <source>
        <dbReference type="Proteomes" id="UP001218188"/>
    </source>
</evidence>
<sequence length="475" mass="53569">MISSFNADLRARLAKVDASIAELNSRLRPFEDARKQLQSQLDGIVYPVATLPPEITSNIFLHCLLPSPELSSPLKDHPLMSRAPLVFLRVCKMWRDIALSTPRLWVDLHFNFVELPDEMDGDELKKRIADWFGRAGACPLSFSVRGFMEMEAFASDAISATLRSYAPQLQSICLQLETAYFEDFEDFTGPFPMLQNLAIALPFLDGEVDNQMLNFQNTFSNAPRLSQLSFTEEATPSMFLYSFDALSKVTCDSCPPDDFLFVVQSASSLRELACSIESDGMYVFPDSDVITHDHLHTLHLMPNCFFDSLRLLRSPALQNLRLSENITNPDENRDFLAFLAHSSASLRSFSASCRITMLTTDWFAIFMPGLTELELNRQDRVFLRDFFQRLDRTENPGFLPHLQSLTFRGCTFSMTAPMLSALSSRTIADDQTSILKSFRHIWPTGVYTIPNDSTAASFRGLVERGMTIHVGGPVD</sequence>
<protein>
    <recommendedName>
        <fullName evidence="4">F-box domain-containing protein</fullName>
    </recommendedName>
</protein>
<evidence type="ECO:0008006" key="4">
    <source>
        <dbReference type="Google" id="ProtNLM"/>
    </source>
</evidence>
<comment type="caution">
    <text evidence="2">The sequence shown here is derived from an EMBL/GenBank/DDBJ whole genome shotgun (WGS) entry which is preliminary data.</text>
</comment>
<evidence type="ECO:0000256" key="1">
    <source>
        <dbReference type="SAM" id="Coils"/>
    </source>
</evidence>
<dbReference type="SUPFAM" id="SSF52047">
    <property type="entry name" value="RNI-like"/>
    <property type="match status" value="1"/>
</dbReference>
<dbReference type="PANTHER" id="PTHR38926:SF5">
    <property type="entry name" value="F-BOX AND LEUCINE-RICH REPEAT PROTEIN 6"/>
    <property type="match status" value="1"/>
</dbReference>
<name>A0AAD6X3D1_9AGAR</name>
<dbReference type="InterPro" id="IPR032675">
    <property type="entry name" value="LRR_dom_sf"/>
</dbReference>
<accession>A0AAD6X3D1</accession>
<gene>
    <name evidence="2" type="ORF">C8F04DRAFT_1102348</name>
</gene>
<dbReference type="EMBL" id="JARJCM010000059">
    <property type="protein sequence ID" value="KAJ7034130.1"/>
    <property type="molecule type" value="Genomic_DNA"/>
</dbReference>
<organism evidence="2 3">
    <name type="scientific">Mycena alexandri</name>
    <dbReference type="NCBI Taxonomy" id="1745969"/>
    <lineage>
        <taxon>Eukaryota</taxon>
        <taxon>Fungi</taxon>
        <taxon>Dikarya</taxon>
        <taxon>Basidiomycota</taxon>
        <taxon>Agaricomycotina</taxon>
        <taxon>Agaricomycetes</taxon>
        <taxon>Agaricomycetidae</taxon>
        <taxon>Agaricales</taxon>
        <taxon>Marasmiineae</taxon>
        <taxon>Mycenaceae</taxon>
        <taxon>Mycena</taxon>
    </lineage>
</organism>
<dbReference type="Proteomes" id="UP001218188">
    <property type="component" value="Unassembled WGS sequence"/>
</dbReference>
<keyword evidence="1" id="KW-0175">Coiled coil</keyword>
<keyword evidence="3" id="KW-1185">Reference proteome</keyword>
<evidence type="ECO:0000313" key="2">
    <source>
        <dbReference type="EMBL" id="KAJ7034130.1"/>
    </source>
</evidence>
<reference evidence="2" key="1">
    <citation type="submission" date="2023-03" db="EMBL/GenBank/DDBJ databases">
        <title>Massive genome expansion in bonnet fungi (Mycena s.s.) driven by repeated elements and novel gene families across ecological guilds.</title>
        <authorList>
            <consortium name="Lawrence Berkeley National Laboratory"/>
            <person name="Harder C.B."/>
            <person name="Miyauchi S."/>
            <person name="Viragh M."/>
            <person name="Kuo A."/>
            <person name="Thoen E."/>
            <person name="Andreopoulos B."/>
            <person name="Lu D."/>
            <person name="Skrede I."/>
            <person name="Drula E."/>
            <person name="Henrissat B."/>
            <person name="Morin E."/>
            <person name="Kohler A."/>
            <person name="Barry K."/>
            <person name="LaButti K."/>
            <person name="Morin E."/>
            <person name="Salamov A."/>
            <person name="Lipzen A."/>
            <person name="Mereny Z."/>
            <person name="Hegedus B."/>
            <person name="Baldrian P."/>
            <person name="Stursova M."/>
            <person name="Weitz H."/>
            <person name="Taylor A."/>
            <person name="Grigoriev I.V."/>
            <person name="Nagy L.G."/>
            <person name="Martin F."/>
            <person name="Kauserud H."/>
        </authorList>
    </citation>
    <scope>NUCLEOTIDE SEQUENCE</scope>
    <source>
        <strain evidence="2">CBHHK200</strain>
    </source>
</reference>
<dbReference type="AlphaFoldDB" id="A0AAD6X3D1"/>
<dbReference type="Gene3D" id="3.80.10.10">
    <property type="entry name" value="Ribonuclease Inhibitor"/>
    <property type="match status" value="1"/>
</dbReference>
<dbReference type="Gene3D" id="1.20.1280.50">
    <property type="match status" value="1"/>
</dbReference>
<dbReference type="PANTHER" id="PTHR38926">
    <property type="entry name" value="F-BOX DOMAIN CONTAINING PROTEIN, EXPRESSED"/>
    <property type="match status" value="1"/>
</dbReference>
<proteinExistence type="predicted"/>
<feature type="coiled-coil region" evidence="1">
    <location>
        <begin position="6"/>
        <end position="40"/>
    </location>
</feature>